<keyword evidence="2" id="KW-1185">Reference proteome</keyword>
<dbReference type="EMBL" id="PUJW01000015">
    <property type="protein sequence ID" value="NHB93447.1"/>
    <property type="molecule type" value="Genomic_DNA"/>
</dbReference>
<evidence type="ECO:0000313" key="2">
    <source>
        <dbReference type="Proteomes" id="UP000591844"/>
    </source>
</evidence>
<organism evidence="1 2">
    <name type="scientific">Photorhabdus cinerea</name>
    <dbReference type="NCBI Taxonomy" id="471575"/>
    <lineage>
        <taxon>Bacteria</taxon>
        <taxon>Pseudomonadati</taxon>
        <taxon>Pseudomonadota</taxon>
        <taxon>Gammaproteobacteria</taxon>
        <taxon>Enterobacterales</taxon>
        <taxon>Morganellaceae</taxon>
        <taxon>Photorhabdus</taxon>
    </lineage>
</organism>
<sequence>MNQQETNVSILAGNSRAYLNKDSEIVVEAQLKAFEAALLFAKQSQDKCGQLPRISVAFDHHGIFRLQFLTENLTNSQKRNPRLSHLHTSIRNVFLPVTEKYQIPLSEIRVIHEDSARQHLVHILASGEIPEIITRRMVSKNLADGKPSTSDASYEEPTQKLTCAAITKEYFEKAAGDHKGSDALLEVFFEDCAWSRALAYVRGLQLSHMLGVSTAIRLNLVNEAGDVSKGDIITAQQI</sequence>
<accession>A0A7X5QFS5</accession>
<comment type="caution">
    <text evidence="1">The sequence shown here is derived from an EMBL/GenBank/DDBJ whole genome shotgun (WGS) entry which is preliminary data.</text>
</comment>
<dbReference type="Proteomes" id="UP000591844">
    <property type="component" value="Unassembled WGS sequence"/>
</dbReference>
<dbReference type="AlphaFoldDB" id="A0A7X5QFS5"/>
<dbReference type="RefSeq" id="WP_166308370.1">
    <property type="nucleotide sequence ID" value="NZ_CAWPIB010000015.1"/>
</dbReference>
<name>A0A7X5QFS5_9GAMM</name>
<proteinExistence type="predicted"/>
<protein>
    <submittedName>
        <fullName evidence="1">Uncharacterized protein</fullName>
    </submittedName>
</protein>
<evidence type="ECO:0000313" key="1">
    <source>
        <dbReference type="EMBL" id="NHB93447.1"/>
    </source>
</evidence>
<gene>
    <name evidence="1" type="ORF">C5469_15395</name>
</gene>
<reference evidence="1 2" key="1">
    <citation type="submission" date="2018-02" db="EMBL/GenBank/DDBJ databases">
        <authorList>
            <person name="Machado R.A."/>
        </authorList>
    </citation>
    <scope>NUCLEOTIDE SEQUENCE [LARGE SCALE GENOMIC DNA]</scope>
    <source>
        <strain evidence="1 2">DSM 19724</strain>
    </source>
</reference>